<dbReference type="AlphaFoldDB" id="A0A8J3JD06"/>
<evidence type="ECO:0000256" key="1">
    <source>
        <dbReference type="ARBA" id="ARBA00004167"/>
    </source>
</evidence>
<feature type="region of interest" description="Disordered" evidence="8">
    <location>
        <begin position="101"/>
        <end position="128"/>
    </location>
</feature>
<gene>
    <name evidence="10" type="ORF">Aru02nite_70390</name>
</gene>
<dbReference type="GO" id="GO:0016020">
    <property type="term" value="C:membrane"/>
    <property type="evidence" value="ECO:0007669"/>
    <property type="project" value="UniProtKB-ARBA"/>
</dbReference>
<evidence type="ECO:0000256" key="4">
    <source>
        <dbReference type="ARBA" id="ARBA00022927"/>
    </source>
</evidence>
<sequence length="128" mass="14163">MFDSLGWPEIMVIVLIGLFIFGPDKLPKLISDGVNMIRQLRKMATNATSDLSKELGTDISIEDLHPKTFVRKHILSEDDQNLLTKPFQEIYSDATSAAESFDLTGSGTSSSATSESPRQRPRFDVDAT</sequence>
<comment type="subcellular location">
    <subcellularLocation>
        <location evidence="1">Membrane</location>
        <topology evidence="1">Single-pass membrane protein</topology>
    </subcellularLocation>
</comment>
<dbReference type="RefSeq" id="WP_203664788.1">
    <property type="nucleotide sequence ID" value="NZ_BAAAZM010000027.1"/>
</dbReference>
<dbReference type="InterPro" id="IPR003369">
    <property type="entry name" value="TatA/B/E"/>
</dbReference>
<keyword evidence="6" id="KW-0811">Translocation</keyword>
<dbReference type="PRINTS" id="PR01506">
    <property type="entry name" value="TATBPROTEIN"/>
</dbReference>
<name>A0A8J3JD06_9ACTN</name>
<evidence type="ECO:0000313" key="10">
    <source>
        <dbReference type="EMBL" id="GID16150.1"/>
    </source>
</evidence>
<keyword evidence="11" id="KW-1185">Reference proteome</keyword>
<keyword evidence="3 9" id="KW-0812">Transmembrane</keyword>
<evidence type="ECO:0000256" key="8">
    <source>
        <dbReference type="SAM" id="MobiDB-lite"/>
    </source>
</evidence>
<comment type="caution">
    <text evidence="10">The sequence shown here is derived from an EMBL/GenBank/DDBJ whole genome shotgun (WGS) entry which is preliminary data.</text>
</comment>
<dbReference type="Proteomes" id="UP000612808">
    <property type="component" value="Unassembled WGS sequence"/>
</dbReference>
<accession>A0A8J3JD06</accession>
<evidence type="ECO:0000256" key="3">
    <source>
        <dbReference type="ARBA" id="ARBA00022692"/>
    </source>
</evidence>
<evidence type="ECO:0000256" key="5">
    <source>
        <dbReference type="ARBA" id="ARBA00022989"/>
    </source>
</evidence>
<organism evidence="10 11">
    <name type="scientific">Actinocatenispora rupis</name>
    <dbReference type="NCBI Taxonomy" id="519421"/>
    <lineage>
        <taxon>Bacteria</taxon>
        <taxon>Bacillati</taxon>
        <taxon>Actinomycetota</taxon>
        <taxon>Actinomycetes</taxon>
        <taxon>Micromonosporales</taxon>
        <taxon>Micromonosporaceae</taxon>
        <taxon>Actinocatenispora</taxon>
    </lineage>
</organism>
<feature type="transmembrane region" description="Helical" evidence="9">
    <location>
        <begin position="6"/>
        <end position="22"/>
    </location>
</feature>
<keyword evidence="5 9" id="KW-1133">Transmembrane helix</keyword>
<keyword evidence="4" id="KW-0653">Protein transport</keyword>
<dbReference type="EMBL" id="BOMB01000053">
    <property type="protein sequence ID" value="GID16150.1"/>
    <property type="molecule type" value="Genomic_DNA"/>
</dbReference>
<evidence type="ECO:0000313" key="11">
    <source>
        <dbReference type="Proteomes" id="UP000612808"/>
    </source>
</evidence>
<protein>
    <recommendedName>
        <fullName evidence="12">Sec-independent protein translocase protein TatB</fullName>
    </recommendedName>
</protein>
<evidence type="ECO:0000256" key="9">
    <source>
        <dbReference type="SAM" id="Phobius"/>
    </source>
</evidence>
<feature type="compositionally biased region" description="Low complexity" evidence="8">
    <location>
        <begin position="104"/>
        <end position="116"/>
    </location>
</feature>
<feature type="compositionally biased region" description="Basic and acidic residues" evidence="8">
    <location>
        <begin position="117"/>
        <end position="128"/>
    </location>
</feature>
<keyword evidence="7 9" id="KW-0472">Membrane</keyword>
<evidence type="ECO:0000256" key="7">
    <source>
        <dbReference type="ARBA" id="ARBA00023136"/>
    </source>
</evidence>
<evidence type="ECO:0008006" key="12">
    <source>
        <dbReference type="Google" id="ProtNLM"/>
    </source>
</evidence>
<dbReference type="Pfam" id="PF02416">
    <property type="entry name" value="TatA_B_E"/>
    <property type="match status" value="1"/>
</dbReference>
<dbReference type="Gene3D" id="1.20.5.3310">
    <property type="match status" value="1"/>
</dbReference>
<proteinExistence type="predicted"/>
<evidence type="ECO:0000256" key="2">
    <source>
        <dbReference type="ARBA" id="ARBA00022448"/>
    </source>
</evidence>
<dbReference type="GO" id="GO:0015031">
    <property type="term" value="P:protein transport"/>
    <property type="evidence" value="ECO:0007669"/>
    <property type="project" value="UniProtKB-KW"/>
</dbReference>
<reference evidence="10" key="1">
    <citation type="submission" date="2021-01" db="EMBL/GenBank/DDBJ databases">
        <title>Whole genome shotgun sequence of Actinocatenispora rupis NBRC 107355.</title>
        <authorList>
            <person name="Komaki H."/>
            <person name="Tamura T."/>
        </authorList>
    </citation>
    <scope>NUCLEOTIDE SEQUENCE</scope>
    <source>
        <strain evidence="10">NBRC 107355</strain>
    </source>
</reference>
<evidence type="ECO:0000256" key="6">
    <source>
        <dbReference type="ARBA" id="ARBA00023010"/>
    </source>
</evidence>
<keyword evidence="2" id="KW-0813">Transport</keyword>